<keyword evidence="5" id="KW-0378">Hydrolase</keyword>
<feature type="region of interest" description="Disordered" evidence="12">
    <location>
        <begin position="159"/>
        <end position="178"/>
    </location>
</feature>
<dbReference type="SMART" id="SM00490">
    <property type="entry name" value="HELICc"/>
    <property type="match status" value="1"/>
</dbReference>
<reference evidence="16" key="2">
    <citation type="submission" date="2022-08" db="UniProtKB">
        <authorList>
            <consortium name="EnsemblMetazoa"/>
        </authorList>
    </citation>
    <scope>IDENTIFICATION</scope>
    <source>
        <strain evidence="16">STECLA/ALBI9_A</strain>
    </source>
</reference>
<sequence length="720" mass="80750">MPSTSSAEIETFMVVDVPSKGLGDVQSTSASTAEQPQGNNLVARQELIEKNEAIATLEMIIQQRSVGFQYKMRNIHKDYCAPIESPKKKNVDMEQAHTQEFNIPYNKMAEPPKRTRRGSDTSEAEDEQDKFVPYVPVKERRKQQLLKLGRIVQLTAEASNVPKSSSENEHDEEETEESWGRKYNISLLDQHTELKKIAEAKKISAVEKQLKEEEKILESVAEKKALMGVAELAKGIQYEDPIKTSWTPPRYILAKSKSRHEKIRENLRILTDGEDVPPPLCSFREMKLPKAILLAMAKRNIKKPSPIQVQGIPAVLAGRDLIGIAFTGSGKTLVFVLPIIMFSLEQELKLPFASREGPYGLIICPSRELAKQTHDILQYYCRHLQEAGMPELRIVLSIGGVPVNDALAIIQQGVHIMVATPGRLMDMLDKKLVNLDVCRYLCMDEADRMIDMGFEEDVRTIFSYFKGQRQTLLFSATMPKKIQNFAKSALVKPVTINVGRAGAASMNVTQDVEYVKQEAKVVYLLECLQKTPPPVLIFAEKKQDVDAIHEYLLLKGVEAVAIHGGKDQDERYRSVEGFRNQQKDVLVATDVASKGLDFPDVQHVINYDMPDDIENYVHRIGRTGRSGSKGLATTFINKATEQYVLLDLKHLLLEAKQKVPPFLGELCSETEKYADLGDGCSYCGGLGHRITECPKLEAIQSKQASNIGRRDYLSNTAADY</sequence>
<dbReference type="GO" id="GO:0008432">
    <property type="term" value="F:JUN kinase binding"/>
    <property type="evidence" value="ECO:0007669"/>
    <property type="project" value="UniProtKB-ARBA"/>
</dbReference>
<comment type="similarity">
    <text evidence="10">Belongs to the DEAD box helicase family. DDX41 subfamily.</text>
</comment>
<dbReference type="CDD" id="cd17951">
    <property type="entry name" value="DEADc_DDX41"/>
    <property type="match status" value="1"/>
</dbReference>
<evidence type="ECO:0000313" key="17">
    <source>
        <dbReference type="Proteomes" id="UP000069272"/>
    </source>
</evidence>
<dbReference type="PROSITE" id="PS51192">
    <property type="entry name" value="HELICASE_ATP_BIND_1"/>
    <property type="match status" value="1"/>
</dbReference>
<dbReference type="InterPro" id="IPR014001">
    <property type="entry name" value="Helicase_ATP-bd"/>
</dbReference>
<dbReference type="SUPFAM" id="SSF52540">
    <property type="entry name" value="P-loop containing nucleoside triphosphate hydrolases"/>
    <property type="match status" value="1"/>
</dbReference>
<feature type="domain" description="Helicase C-terminal" evidence="14">
    <location>
        <begin position="507"/>
        <end position="667"/>
    </location>
</feature>
<dbReference type="STRING" id="7167.A0A182FLS1"/>
<feature type="compositionally biased region" description="Basic and acidic residues" evidence="12">
    <location>
        <begin position="110"/>
        <end position="120"/>
    </location>
</feature>
<evidence type="ECO:0000259" key="14">
    <source>
        <dbReference type="PROSITE" id="PS51194"/>
    </source>
</evidence>
<dbReference type="InterPro" id="IPR044113">
    <property type="entry name" value="DEADc_DDX41"/>
</dbReference>
<dbReference type="PANTHER" id="PTHR47958">
    <property type="entry name" value="ATP-DEPENDENT RNA HELICASE DBP3"/>
    <property type="match status" value="1"/>
</dbReference>
<dbReference type="Pfam" id="PF00270">
    <property type="entry name" value="DEAD"/>
    <property type="match status" value="1"/>
</dbReference>
<dbReference type="VEuPathDB" id="VectorBase:AALB20_032502"/>
<evidence type="ECO:0000256" key="2">
    <source>
        <dbReference type="ARBA" id="ARBA00022723"/>
    </source>
</evidence>
<evidence type="ECO:0000256" key="1">
    <source>
        <dbReference type="ARBA" id="ARBA00012552"/>
    </source>
</evidence>
<keyword evidence="9" id="KW-0694">RNA-binding</keyword>
<evidence type="ECO:0000259" key="15">
    <source>
        <dbReference type="PROSITE" id="PS51195"/>
    </source>
</evidence>
<feature type="region of interest" description="Disordered" evidence="12">
    <location>
        <begin position="107"/>
        <end position="130"/>
    </location>
</feature>
<evidence type="ECO:0000256" key="6">
    <source>
        <dbReference type="ARBA" id="ARBA00022806"/>
    </source>
</evidence>
<evidence type="ECO:0000256" key="7">
    <source>
        <dbReference type="ARBA" id="ARBA00022833"/>
    </source>
</evidence>
<dbReference type="AlphaFoldDB" id="A0A182FLS1"/>
<keyword evidence="8" id="KW-0067">ATP-binding</keyword>
<dbReference type="PROSITE" id="PS51194">
    <property type="entry name" value="HELICASE_CTER"/>
    <property type="match status" value="1"/>
</dbReference>
<evidence type="ECO:0000256" key="5">
    <source>
        <dbReference type="ARBA" id="ARBA00022801"/>
    </source>
</evidence>
<evidence type="ECO:0000256" key="9">
    <source>
        <dbReference type="ARBA" id="ARBA00022884"/>
    </source>
</evidence>
<organism evidence="16 17">
    <name type="scientific">Anopheles albimanus</name>
    <name type="common">New world malaria mosquito</name>
    <dbReference type="NCBI Taxonomy" id="7167"/>
    <lineage>
        <taxon>Eukaryota</taxon>
        <taxon>Metazoa</taxon>
        <taxon>Ecdysozoa</taxon>
        <taxon>Arthropoda</taxon>
        <taxon>Hexapoda</taxon>
        <taxon>Insecta</taxon>
        <taxon>Pterygota</taxon>
        <taxon>Neoptera</taxon>
        <taxon>Endopterygota</taxon>
        <taxon>Diptera</taxon>
        <taxon>Nematocera</taxon>
        <taxon>Culicoidea</taxon>
        <taxon>Culicidae</taxon>
        <taxon>Anophelinae</taxon>
        <taxon>Anopheles</taxon>
    </lineage>
</organism>
<dbReference type="PROSITE" id="PS51195">
    <property type="entry name" value="Q_MOTIF"/>
    <property type="match status" value="1"/>
</dbReference>
<dbReference type="VEuPathDB" id="VectorBase:AALB007480"/>
<dbReference type="Gene3D" id="3.40.50.300">
    <property type="entry name" value="P-loop containing nucleotide triphosphate hydrolases"/>
    <property type="match status" value="2"/>
</dbReference>
<dbReference type="SMART" id="SM00487">
    <property type="entry name" value="DEXDc"/>
    <property type="match status" value="1"/>
</dbReference>
<evidence type="ECO:0000256" key="11">
    <source>
        <dbReference type="ARBA" id="ARBA00047984"/>
    </source>
</evidence>
<evidence type="ECO:0000256" key="8">
    <source>
        <dbReference type="ARBA" id="ARBA00022840"/>
    </source>
</evidence>
<dbReference type="GO" id="GO:0016787">
    <property type="term" value="F:hydrolase activity"/>
    <property type="evidence" value="ECO:0007669"/>
    <property type="project" value="UniProtKB-KW"/>
</dbReference>
<dbReference type="GO" id="GO:0005634">
    <property type="term" value="C:nucleus"/>
    <property type="evidence" value="ECO:0007669"/>
    <property type="project" value="UniProtKB-ARBA"/>
</dbReference>
<evidence type="ECO:0000256" key="3">
    <source>
        <dbReference type="ARBA" id="ARBA00022741"/>
    </source>
</evidence>
<feature type="domain" description="Helicase ATP-binding" evidence="13">
    <location>
        <begin position="312"/>
        <end position="496"/>
    </location>
</feature>
<keyword evidence="17" id="KW-1185">Reference proteome</keyword>
<keyword evidence="6" id="KW-0347">Helicase</keyword>
<name>A0A182FLS1_ANOAL</name>
<dbReference type="GO" id="GO:0003723">
    <property type="term" value="F:RNA binding"/>
    <property type="evidence" value="ECO:0007669"/>
    <property type="project" value="UniProtKB-KW"/>
</dbReference>
<evidence type="ECO:0000259" key="13">
    <source>
        <dbReference type="PROSITE" id="PS51192"/>
    </source>
</evidence>
<dbReference type="InterPro" id="IPR011545">
    <property type="entry name" value="DEAD/DEAH_box_helicase_dom"/>
</dbReference>
<keyword evidence="7" id="KW-0862">Zinc</keyword>
<evidence type="ECO:0000313" key="16">
    <source>
        <dbReference type="EnsemblMetazoa" id="AALB007480-PA"/>
    </source>
</evidence>
<reference evidence="16 17" key="1">
    <citation type="journal article" date="2017" name="G3 (Bethesda)">
        <title>The Physical Genome Mapping of Anopheles albimanus Corrected Scaffold Misassemblies and Identified Interarm Rearrangements in Genus Anopheles.</title>
        <authorList>
            <person name="Artemov G.N."/>
            <person name="Peery A.N."/>
            <person name="Jiang X."/>
            <person name="Tu Z."/>
            <person name="Stegniy V.N."/>
            <person name="Sharakhova M.V."/>
            <person name="Sharakhov I.V."/>
        </authorList>
    </citation>
    <scope>NUCLEOTIDE SEQUENCE [LARGE SCALE GENOMIC DNA]</scope>
    <source>
        <strain evidence="16 17">ALBI9_A</strain>
    </source>
</reference>
<dbReference type="GO" id="GO:0010468">
    <property type="term" value="P:regulation of gene expression"/>
    <property type="evidence" value="ECO:0007669"/>
    <property type="project" value="UniProtKB-ARBA"/>
</dbReference>
<dbReference type="GO" id="GO:0008270">
    <property type="term" value="F:zinc ion binding"/>
    <property type="evidence" value="ECO:0007669"/>
    <property type="project" value="UniProtKB-KW"/>
</dbReference>
<dbReference type="Pfam" id="PF00271">
    <property type="entry name" value="Helicase_C"/>
    <property type="match status" value="1"/>
</dbReference>
<dbReference type="FunFam" id="3.40.50.300:FF:000657">
    <property type="entry name" value="Probable ATP-dependent RNA helicase DDX41"/>
    <property type="match status" value="1"/>
</dbReference>
<dbReference type="InterPro" id="IPR001650">
    <property type="entry name" value="Helicase_C-like"/>
</dbReference>
<dbReference type="GO" id="GO:0043186">
    <property type="term" value="C:P granule"/>
    <property type="evidence" value="ECO:0007669"/>
    <property type="project" value="UniProtKB-ARBA"/>
</dbReference>
<dbReference type="FunFam" id="3.40.50.300:FF:000449">
    <property type="entry name" value="Probable ATP-dependent RNA helicase DDX41"/>
    <property type="match status" value="1"/>
</dbReference>
<dbReference type="EnsemblMetazoa" id="AALB007480-RA">
    <property type="protein sequence ID" value="AALB007480-PA"/>
    <property type="gene ID" value="AALB007480"/>
</dbReference>
<evidence type="ECO:0000256" key="4">
    <source>
        <dbReference type="ARBA" id="ARBA00022771"/>
    </source>
</evidence>
<feature type="domain" description="DEAD-box RNA helicase Q" evidence="15">
    <location>
        <begin position="281"/>
        <end position="309"/>
    </location>
</feature>
<protein>
    <recommendedName>
        <fullName evidence="1">RNA helicase</fullName>
        <ecNumber evidence="1">3.6.4.13</ecNumber>
    </recommendedName>
</protein>
<comment type="catalytic activity">
    <reaction evidence="11">
        <text>ATP + H2O = ADP + phosphate + H(+)</text>
        <dbReference type="Rhea" id="RHEA:13065"/>
        <dbReference type="ChEBI" id="CHEBI:15377"/>
        <dbReference type="ChEBI" id="CHEBI:15378"/>
        <dbReference type="ChEBI" id="CHEBI:30616"/>
        <dbReference type="ChEBI" id="CHEBI:43474"/>
        <dbReference type="ChEBI" id="CHEBI:456216"/>
        <dbReference type="EC" id="3.6.4.13"/>
    </reaction>
</comment>
<keyword evidence="3" id="KW-0547">Nucleotide-binding</keyword>
<dbReference type="GO" id="GO:0005524">
    <property type="term" value="F:ATP binding"/>
    <property type="evidence" value="ECO:0007669"/>
    <property type="project" value="UniProtKB-KW"/>
</dbReference>
<dbReference type="GO" id="GO:0003724">
    <property type="term" value="F:RNA helicase activity"/>
    <property type="evidence" value="ECO:0007669"/>
    <property type="project" value="UniProtKB-EC"/>
</dbReference>
<dbReference type="Proteomes" id="UP000069272">
    <property type="component" value="Chromosome 3R"/>
</dbReference>
<accession>A0A182FLS1</accession>
<dbReference type="EC" id="3.6.4.13" evidence="1"/>
<keyword evidence="4" id="KW-0863">Zinc-finger</keyword>
<keyword evidence="2" id="KW-0479">Metal-binding</keyword>
<dbReference type="InterPro" id="IPR027417">
    <property type="entry name" value="P-loop_NTPase"/>
</dbReference>
<dbReference type="CDD" id="cd18787">
    <property type="entry name" value="SF2_C_DEAD"/>
    <property type="match status" value="1"/>
</dbReference>
<evidence type="ECO:0000256" key="10">
    <source>
        <dbReference type="ARBA" id="ARBA00023594"/>
    </source>
</evidence>
<evidence type="ECO:0000256" key="12">
    <source>
        <dbReference type="SAM" id="MobiDB-lite"/>
    </source>
</evidence>
<proteinExistence type="inferred from homology"/>
<dbReference type="InterPro" id="IPR014014">
    <property type="entry name" value="RNA_helicase_DEAD_Q_motif"/>
</dbReference>
<dbReference type="GO" id="GO:0000398">
    <property type="term" value="P:mRNA splicing, via spliceosome"/>
    <property type="evidence" value="ECO:0007669"/>
    <property type="project" value="InterPro"/>
</dbReference>